<proteinExistence type="predicted"/>
<keyword evidence="3" id="KW-1185">Reference proteome</keyword>
<dbReference type="HOGENOM" id="CLU_2221644_0_0_11"/>
<dbReference type="KEGG" id="sci:B446_35185"/>
<reference evidence="1 3" key="2">
    <citation type="journal article" date="2013" name="J. Biotechnol.">
        <title>Complete genome sequence of the kirromycin producer Streptomyces collinus Tu 365 consisting of a linear chromosome and two linear plasmids.</title>
        <authorList>
            <person name="Ruckert C."/>
            <person name="Szczepanowski R."/>
            <person name="Albersmeier A."/>
            <person name="Goesmann A."/>
            <person name="Iftime D."/>
            <person name="Musiol E.M."/>
            <person name="Blin K."/>
            <person name="Wohlleben W."/>
            <person name="Puhler A."/>
            <person name="Kalinowski J."/>
            <person name="Weber T."/>
        </authorList>
    </citation>
    <scope>NUCLEOTIDE SEQUENCE [LARGE SCALE GENOMIC DNA]</scope>
    <source>
        <strain evidence="3">DSM 40733 / Tue 365</strain>
        <strain evidence="1">Tu 365</strain>
    </source>
</reference>
<reference evidence="3" key="1">
    <citation type="submission" date="2012-10" db="EMBL/GenBank/DDBJ databases">
        <title>The complete genome sequence of Streptomyces collinus Tu 365.</title>
        <authorList>
            <person name="Ruckert C."/>
            <person name="Szczepanowski R."/>
            <person name="Goesmann A."/>
            <person name="Pross E.K."/>
            <person name="Musiol E.M."/>
            <person name="Blin K."/>
            <person name="Wohlleben W."/>
            <person name="Puhler A."/>
            <person name="Weber T."/>
            <person name="Kalinowski J."/>
        </authorList>
    </citation>
    <scope>NUCLEOTIDE SEQUENCE [LARGE SCALE GENOMIC DNA]</scope>
    <source>
        <strain evidence="3">DSM 40733 / Tue 365</strain>
    </source>
</reference>
<dbReference type="EMBL" id="CP006259">
    <property type="protein sequence ID" value="AGS66865.1"/>
    <property type="molecule type" value="Genomic_DNA"/>
</dbReference>
<dbReference type="EMBL" id="CP006259">
    <property type="protein sequence ID" value="AGS73829.1"/>
    <property type="molecule type" value="Genomic_DNA"/>
</dbReference>
<protein>
    <submittedName>
        <fullName evidence="1">Uncharacterized protein</fullName>
    </submittedName>
</protein>
<accession>S5VEL6</accession>
<dbReference type="AlphaFoldDB" id="S5VEL6"/>
<evidence type="ECO:0000313" key="3">
    <source>
        <dbReference type="Proteomes" id="UP000015423"/>
    </source>
</evidence>
<sequence length="106" mass="11058">MWCQVVTRLSRVGCERRALRRGRLASSRMVIWGGGVVVEVAQEFDAGGGHLVGFVDGEEAGRVCQGVAQVVVADSGVVGRVARQVEGVVEVVAQVVGACLGALQQP</sequence>
<evidence type="ECO:0000313" key="1">
    <source>
        <dbReference type="EMBL" id="AGS66865.1"/>
    </source>
</evidence>
<evidence type="ECO:0000313" key="2">
    <source>
        <dbReference type="EMBL" id="AGS73829.1"/>
    </source>
</evidence>
<name>S5VEL6_STRC3</name>
<reference evidence="1" key="3">
    <citation type="submission" date="2015-08" db="EMBL/GenBank/DDBJ databases">
        <authorList>
            <person name="Weber T."/>
            <person name="Iftime D."/>
        </authorList>
    </citation>
    <scope>NUCLEOTIDE SEQUENCE</scope>
    <source>
        <strain evidence="1">Tu 365</strain>
    </source>
</reference>
<gene>
    <name evidence="1" type="ORF">B446_00105</name>
    <name evidence="2" type="ORF">B446_35185</name>
</gene>
<dbReference type="KEGG" id="sci:B446_00105"/>
<organism evidence="1 3">
    <name type="scientific">Streptomyces collinus (strain DSM 40733 / Tue 365)</name>
    <dbReference type="NCBI Taxonomy" id="1214242"/>
    <lineage>
        <taxon>Bacteria</taxon>
        <taxon>Bacillati</taxon>
        <taxon>Actinomycetota</taxon>
        <taxon>Actinomycetes</taxon>
        <taxon>Kitasatosporales</taxon>
        <taxon>Streptomycetaceae</taxon>
        <taxon>Streptomyces</taxon>
    </lineage>
</organism>
<dbReference type="Proteomes" id="UP000015423">
    <property type="component" value="Chromosome"/>
</dbReference>